<organism evidence="2 3">
    <name type="scientific">Paenibacillus lemnae</name>
    <dbReference type="NCBI Taxonomy" id="1330551"/>
    <lineage>
        <taxon>Bacteria</taxon>
        <taxon>Bacillati</taxon>
        <taxon>Bacillota</taxon>
        <taxon>Bacilli</taxon>
        <taxon>Bacillales</taxon>
        <taxon>Paenibacillaceae</taxon>
        <taxon>Paenibacillus</taxon>
    </lineage>
</organism>
<dbReference type="Gene3D" id="3.40.50.720">
    <property type="entry name" value="NAD(P)-binding Rossmann-like Domain"/>
    <property type="match status" value="1"/>
</dbReference>
<sequence>MGVTCLVMGATGLVGHEVTRGLLNSPEVEEVRILVRRPPDFKHPKLKVVAVDWDKLSVHREAFHGVDRVFSCLGTTIKKAGSKDEFRKVDQHYVLAGAHLALEAQVPQFLAVSSVGADPHAKAFYSRVKGEVEEELSSLGFKGMHLFRPSLLLGERKERRFGEDIASVVMKGLDFAFRGKLAPYRAVPASTVARAMIKIAISSPGGIHIYPNEVIHVLGKSGDDIIPSKGDVH</sequence>
<dbReference type="Proteomes" id="UP000565468">
    <property type="component" value="Unassembled WGS sequence"/>
</dbReference>
<dbReference type="AlphaFoldDB" id="A0A848MD80"/>
<reference evidence="2 3" key="1">
    <citation type="submission" date="2020-04" db="EMBL/GenBank/DDBJ databases">
        <title>Paenibacillus algicola sp. nov., a novel marine bacterium producing alginate lyase.</title>
        <authorList>
            <person name="Huang H."/>
        </authorList>
    </citation>
    <scope>NUCLEOTIDE SEQUENCE [LARGE SCALE GENOMIC DNA]</scope>
    <source>
        <strain evidence="2 3">L7-75</strain>
    </source>
</reference>
<gene>
    <name evidence="2" type="ORF">HII30_20315</name>
</gene>
<evidence type="ECO:0000259" key="1">
    <source>
        <dbReference type="Pfam" id="PF13460"/>
    </source>
</evidence>
<accession>A0A848MD80</accession>
<dbReference type="PANTHER" id="PTHR14097">
    <property type="entry name" value="OXIDOREDUCTASE HTATIP2"/>
    <property type="match status" value="1"/>
</dbReference>
<dbReference type="EMBL" id="JABBPN010000030">
    <property type="protein sequence ID" value="NMO98100.1"/>
    <property type="molecule type" value="Genomic_DNA"/>
</dbReference>
<dbReference type="Pfam" id="PF13460">
    <property type="entry name" value="NAD_binding_10"/>
    <property type="match status" value="1"/>
</dbReference>
<dbReference type="RefSeq" id="WP_169506874.1">
    <property type="nucleotide sequence ID" value="NZ_JABBPN010000030.1"/>
</dbReference>
<proteinExistence type="predicted"/>
<dbReference type="InterPro" id="IPR036291">
    <property type="entry name" value="NAD(P)-bd_dom_sf"/>
</dbReference>
<comment type="caution">
    <text evidence="2">The sequence shown here is derived from an EMBL/GenBank/DDBJ whole genome shotgun (WGS) entry which is preliminary data.</text>
</comment>
<evidence type="ECO:0000313" key="2">
    <source>
        <dbReference type="EMBL" id="NMO98100.1"/>
    </source>
</evidence>
<dbReference type="CDD" id="cd05250">
    <property type="entry name" value="CC3_like_SDR_a"/>
    <property type="match status" value="1"/>
</dbReference>
<evidence type="ECO:0000313" key="3">
    <source>
        <dbReference type="Proteomes" id="UP000565468"/>
    </source>
</evidence>
<name>A0A848MD80_PAELE</name>
<keyword evidence="3" id="KW-1185">Reference proteome</keyword>
<dbReference type="InterPro" id="IPR016040">
    <property type="entry name" value="NAD(P)-bd_dom"/>
</dbReference>
<feature type="domain" description="NAD(P)-binding" evidence="1">
    <location>
        <begin position="9"/>
        <end position="124"/>
    </location>
</feature>
<dbReference type="PANTHER" id="PTHR14097:SF7">
    <property type="entry name" value="OXIDOREDUCTASE HTATIP2"/>
    <property type="match status" value="1"/>
</dbReference>
<dbReference type="SUPFAM" id="SSF51735">
    <property type="entry name" value="NAD(P)-binding Rossmann-fold domains"/>
    <property type="match status" value="1"/>
</dbReference>
<protein>
    <submittedName>
        <fullName evidence="2">Oxidoreductase</fullName>
    </submittedName>
</protein>